<keyword evidence="7" id="KW-0408">Iron</keyword>
<dbReference type="PROSITE" id="PS01155">
    <property type="entry name" value="ENDONUCLEASE_III_2"/>
    <property type="match status" value="1"/>
</dbReference>
<name>A0AA36HP02_9DINO</name>
<evidence type="ECO:0000313" key="13">
    <source>
        <dbReference type="EMBL" id="CAJ1371859.1"/>
    </source>
</evidence>
<dbReference type="GO" id="GO:0005634">
    <property type="term" value="C:nucleus"/>
    <property type="evidence" value="ECO:0007669"/>
    <property type="project" value="TreeGrafter"/>
</dbReference>
<dbReference type="Proteomes" id="UP001178507">
    <property type="component" value="Unassembled WGS sequence"/>
</dbReference>
<keyword evidence="4" id="KW-0479">Metal-binding</keyword>
<organism evidence="13 14">
    <name type="scientific">Effrenium voratum</name>
    <dbReference type="NCBI Taxonomy" id="2562239"/>
    <lineage>
        <taxon>Eukaryota</taxon>
        <taxon>Sar</taxon>
        <taxon>Alveolata</taxon>
        <taxon>Dinophyceae</taxon>
        <taxon>Suessiales</taxon>
        <taxon>Symbiodiniaceae</taxon>
        <taxon>Effrenium</taxon>
    </lineage>
</organism>
<dbReference type="GO" id="GO:0006289">
    <property type="term" value="P:nucleotide-excision repair"/>
    <property type="evidence" value="ECO:0007669"/>
    <property type="project" value="TreeGrafter"/>
</dbReference>
<evidence type="ECO:0000256" key="11">
    <source>
        <dbReference type="ARBA" id="ARBA00023295"/>
    </source>
</evidence>
<evidence type="ECO:0000256" key="4">
    <source>
        <dbReference type="ARBA" id="ARBA00022723"/>
    </source>
</evidence>
<evidence type="ECO:0000256" key="5">
    <source>
        <dbReference type="ARBA" id="ARBA00022763"/>
    </source>
</evidence>
<evidence type="ECO:0000256" key="1">
    <source>
        <dbReference type="ARBA" id="ARBA00008343"/>
    </source>
</evidence>
<dbReference type="Gene3D" id="1.10.1670.10">
    <property type="entry name" value="Helix-hairpin-Helix base-excision DNA repair enzymes (C-terminal)"/>
    <property type="match status" value="1"/>
</dbReference>
<dbReference type="GO" id="GO:0000703">
    <property type="term" value="F:oxidized pyrimidine nucleobase lesion DNA N-glycosylase activity"/>
    <property type="evidence" value="ECO:0007669"/>
    <property type="project" value="TreeGrafter"/>
</dbReference>
<dbReference type="InterPro" id="IPR003265">
    <property type="entry name" value="HhH-GPD_domain"/>
</dbReference>
<evidence type="ECO:0000256" key="6">
    <source>
        <dbReference type="ARBA" id="ARBA00022801"/>
    </source>
</evidence>
<reference evidence="13" key="1">
    <citation type="submission" date="2023-08" db="EMBL/GenBank/DDBJ databases">
        <authorList>
            <person name="Chen Y."/>
            <person name="Shah S."/>
            <person name="Dougan E. K."/>
            <person name="Thang M."/>
            <person name="Chan C."/>
        </authorList>
    </citation>
    <scope>NUCLEOTIDE SEQUENCE</scope>
</reference>
<dbReference type="InterPro" id="IPR004036">
    <property type="entry name" value="Endonuclease-III-like_CS2"/>
</dbReference>
<keyword evidence="5" id="KW-0227">DNA damage</keyword>
<dbReference type="SUPFAM" id="SSF48150">
    <property type="entry name" value="DNA-glycosylase"/>
    <property type="match status" value="1"/>
</dbReference>
<dbReference type="CDD" id="cd00056">
    <property type="entry name" value="ENDO3c"/>
    <property type="match status" value="1"/>
</dbReference>
<dbReference type="GO" id="GO:0046872">
    <property type="term" value="F:metal ion binding"/>
    <property type="evidence" value="ECO:0007669"/>
    <property type="project" value="UniProtKB-KW"/>
</dbReference>
<evidence type="ECO:0000259" key="12">
    <source>
        <dbReference type="SMART" id="SM00478"/>
    </source>
</evidence>
<evidence type="ECO:0000256" key="9">
    <source>
        <dbReference type="ARBA" id="ARBA00023204"/>
    </source>
</evidence>
<keyword evidence="3" id="KW-0004">4Fe-4S</keyword>
<keyword evidence="9" id="KW-0234">DNA repair</keyword>
<dbReference type="InterPro" id="IPR000445">
    <property type="entry name" value="HhH_motif"/>
</dbReference>
<dbReference type="InterPro" id="IPR011257">
    <property type="entry name" value="DNA_glycosylase"/>
</dbReference>
<dbReference type="GO" id="GO:0140078">
    <property type="term" value="F:class I DNA-(apurinic or apyrimidinic site) endonuclease activity"/>
    <property type="evidence" value="ECO:0007669"/>
    <property type="project" value="UniProtKB-EC"/>
</dbReference>
<dbReference type="Pfam" id="PF00633">
    <property type="entry name" value="HHH"/>
    <property type="match status" value="1"/>
</dbReference>
<dbReference type="PANTHER" id="PTHR43286:SF1">
    <property type="entry name" value="ENDONUCLEASE III-LIKE PROTEIN 1"/>
    <property type="match status" value="1"/>
</dbReference>
<keyword evidence="14" id="KW-1185">Reference proteome</keyword>
<dbReference type="GO" id="GO:0051539">
    <property type="term" value="F:4 iron, 4 sulfur cluster binding"/>
    <property type="evidence" value="ECO:0007669"/>
    <property type="project" value="UniProtKB-KW"/>
</dbReference>
<protein>
    <recommendedName>
        <fullName evidence="2">DNA-(apurinic or apyrimidinic site) lyase</fullName>
        <ecNumber evidence="2">4.2.99.18</ecNumber>
    </recommendedName>
</protein>
<proteinExistence type="inferred from homology"/>
<evidence type="ECO:0000256" key="7">
    <source>
        <dbReference type="ARBA" id="ARBA00023004"/>
    </source>
</evidence>
<dbReference type="GO" id="GO:0006285">
    <property type="term" value="P:base-excision repair, AP site formation"/>
    <property type="evidence" value="ECO:0007669"/>
    <property type="project" value="TreeGrafter"/>
</dbReference>
<dbReference type="SMART" id="SM00478">
    <property type="entry name" value="ENDO3c"/>
    <property type="match status" value="1"/>
</dbReference>
<keyword evidence="8" id="KW-0411">Iron-sulfur</keyword>
<accession>A0AA36HP02</accession>
<dbReference type="Gene3D" id="1.10.340.30">
    <property type="entry name" value="Hypothetical protein, domain 2"/>
    <property type="match status" value="1"/>
</dbReference>
<dbReference type="EC" id="4.2.99.18" evidence="2"/>
<comment type="caution">
    <text evidence="13">The sequence shown here is derived from an EMBL/GenBank/DDBJ whole genome shotgun (WGS) entry which is preliminary data.</text>
</comment>
<evidence type="ECO:0000313" key="14">
    <source>
        <dbReference type="Proteomes" id="UP001178507"/>
    </source>
</evidence>
<evidence type="ECO:0000256" key="10">
    <source>
        <dbReference type="ARBA" id="ARBA00023239"/>
    </source>
</evidence>
<dbReference type="PANTHER" id="PTHR43286">
    <property type="entry name" value="ENDONUCLEASE III-LIKE PROTEIN 1"/>
    <property type="match status" value="1"/>
</dbReference>
<dbReference type="AlphaFoldDB" id="A0AA36HP02"/>
<gene>
    <name evidence="13" type="ORF">EVOR1521_LOCUS2071</name>
</gene>
<evidence type="ECO:0000256" key="8">
    <source>
        <dbReference type="ARBA" id="ARBA00023014"/>
    </source>
</evidence>
<keyword evidence="6" id="KW-0378">Hydrolase</keyword>
<feature type="domain" description="HhH-GPD" evidence="12">
    <location>
        <begin position="73"/>
        <end position="221"/>
    </location>
</feature>
<dbReference type="GO" id="GO:0003677">
    <property type="term" value="F:DNA binding"/>
    <property type="evidence" value="ECO:0007669"/>
    <property type="project" value="InterPro"/>
</dbReference>
<keyword evidence="10" id="KW-0456">Lyase</keyword>
<dbReference type="EMBL" id="CAUJNA010000102">
    <property type="protein sequence ID" value="CAJ1371859.1"/>
    <property type="molecule type" value="Genomic_DNA"/>
</dbReference>
<comment type="similarity">
    <text evidence="1">Belongs to the Nth/MutY family.</text>
</comment>
<dbReference type="FunFam" id="1.10.340.30:FF:000005">
    <property type="entry name" value="Endonuclease III-like protein 1"/>
    <property type="match status" value="1"/>
</dbReference>
<evidence type="ECO:0000256" key="3">
    <source>
        <dbReference type="ARBA" id="ARBA00022485"/>
    </source>
</evidence>
<keyword evidence="11" id="KW-0326">Glycosidase</keyword>
<evidence type="ECO:0000256" key="2">
    <source>
        <dbReference type="ARBA" id="ARBA00012720"/>
    </source>
</evidence>
<dbReference type="Pfam" id="PF00730">
    <property type="entry name" value="HhH-GPD"/>
    <property type="match status" value="1"/>
</dbReference>
<dbReference type="InterPro" id="IPR023170">
    <property type="entry name" value="HhH_base_excis_C"/>
</dbReference>
<sequence length="276" mass="30401">MVKAARAKPRAKPTVRAAVFRKRSETWKSDLSIIKRLRAGRTAPVDSIGCERLADPKASKATYEWQCLVAAMLSSQTRDQATAEAMAALKQHGNTVRSIAATPEAKLAKLISAVGFRNVKAKSLRAAAKICESEHKGRIPQTLEGLLQLPGIGPKMAHLVMHSAFDRQQGICVDTHVHRIANQLAWVRSRTPEETREKLETLLPRKEWSDINVLLVGLGQMQQQALAELVSAALHVRGRAANLRLLTRIGVKLRAQRFPELDALAAKDAALRRLLS</sequence>